<dbReference type="PANTHER" id="PTHR44329">
    <property type="entry name" value="SERINE/THREONINE-PROTEIN KINASE TNNI3K-RELATED"/>
    <property type="match status" value="1"/>
</dbReference>
<dbReference type="SMART" id="SM00220">
    <property type="entry name" value="S_TKc"/>
    <property type="match status" value="2"/>
</dbReference>
<dbReference type="Pfam" id="PF07714">
    <property type="entry name" value="PK_Tyr_Ser-Thr"/>
    <property type="match status" value="1"/>
</dbReference>
<dbReference type="InterPro" id="IPR036872">
    <property type="entry name" value="CH_dom_sf"/>
</dbReference>
<dbReference type="AlphaFoldDB" id="A0AAD5YZQ8"/>
<dbReference type="InterPro" id="IPR000719">
    <property type="entry name" value="Prot_kinase_dom"/>
</dbReference>
<dbReference type="Pfam" id="PF00069">
    <property type="entry name" value="Pkinase"/>
    <property type="match status" value="1"/>
</dbReference>
<dbReference type="SUPFAM" id="SSF56112">
    <property type="entry name" value="Protein kinase-like (PK-like)"/>
    <property type="match status" value="2"/>
</dbReference>
<evidence type="ECO:0000313" key="4">
    <source>
        <dbReference type="Proteomes" id="UP001213000"/>
    </source>
</evidence>
<dbReference type="PROSITE" id="PS50011">
    <property type="entry name" value="PROTEIN_KINASE_DOM"/>
    <property type="match status" value="2"/>
</dbReference>
<dbReference type="GO" id="GO:0005524">
    <property type="term" value="F:ATP binding"/>
    <property type="evidence" value="ECO:0007669"/>
    <property type="project" value="InterPro"/>
</dbReference>
<dbReference type="InterPro" id="IPR001245">
    <property type="entry name" value="Ser-Thr/Tyr_kinase_cat_dom"/>
</dbReference>
<dbReference type="InterPro" id="IPR051681">
    <property type="entry name" value="Ser/Thr_Kinases-Pseudokinases"/>
</dbReference>
<dbReference type="Gene3D" id="1.10.418.10">
    <property type="entry name" value="Calponin-like domain"/>
    <property type="match status" value="1"/>
</dbReference>
<reference evidence="3" key="1">
    <citation type="submission" date="2022-07" db="EMBL/GenBank/DDBJ databases">
        <title>Genome Sequence of Leucocoprinus birnbaumii.</title>
        <authorList>
            <person name="Buettner E."/>
        </authorList>
    </citation>
    <scope>NUCLEOTIDE SEQUENCE</scope>
    <source>
        <strain evidence="3">VT141</strain>
    </source>
</reference>
<keyword evidence="4" id="KW-1185">Reference proteome</keyword>
<dbReference type="GO" id="GO:0004674">
    <property type="term" value="F:protein serine/threonine kinase activity"/>
    <property type="evidence" value="ECO:0007669"/>
    <property type="project" value="TreeGrafter"/>
</dbReference>
<dbReference type="InterPro" id="IPR008271">
    <property type="entry name" value="Ser/Thr_kinase_AS"/>
</dbReference>
<name>A0AAD5YZQ8_9AGAR</name>
<evidence type="ECO:0000256" key="1">
    <source>
        <dbReference type="SAM" id="MobiDB-lite"/>
    </source>
</evidence>
<dbReference type="Proteomes" id="UP001213000">
    <property type="component" value="Unassembled WGS sequence"/>
</dbReference>
<dbReference type="SUPFAM" id="SSF47576">
    <property type="entry name" value="Calponin-homology domain, CH-domain"/>
    <property type="match status" value="1"/>
</dbReference>
<feature type="domain" description="Protein kinase" evidence="2">
    <location>
        <begin position="692"/>
        <end position="950"/>
    </location>
</feature>
<dbReference type="PROSITE" id="PS00028">
    <property type="entry name" value="ZINC_FINGER_C2H2_1"/>
    <property type="match status" value="1"/>
</dbReference>
<dbReference type="Gene3D" id="1.10.510.10">
    <property type="entry name" value="Transferase(Phosphotransferase) domain 1"/>
    <property type="match status" value="2"/>
</dbReference>
<proteinExistence type="predicted"/>
<evidence type="ECO:0000313" key="3">
    <source>
        <dbReference type="EMBL" id="KAJ3575275.1"/>
    </source>
</evidence>
<gene>
    <name evidence="3" type="ORF">NP233_g1195</name>
</gene>
<accession>A0AAD5YZQ8</accession>
<dbReference type="PROSITE" id="PS00108">
    <property type="entry name" value="PROTEIN_KINASE_ST"/>
    <property type="match status" value="2"/>
</dbReference>
<comment type="caution">
    <text evidence="3">The sequence shown here is derived from an EMBL/GenBank/DDBJ whole genome shotgun (WGS) entry which is preliminary data.</text>
</comment>
<sequence length="1028" mass="114835">MFNAYLNPKLTDLHSLSITAGTPTSRVLISPLSAALYAENRGLIGKAVRTLCEDLPWTSSSDYDDKLDIPDDALSSLRSLAIVFGLKDGKEGDEPRPNTFRDLYRVSQTSGSDQESRELRAFANTLEDGYILCKYLNWIRSKPVTDPVKPDYRVMPLASALDIGLDNLVQFLSVCTNLGIPEEELFDTRDFAAATNESMARVATTIIALSKRRKLKRKGSTLQTDTTSRAFIPVARRASLHQQAGRLHLADRPQQPRSLDDTRPVMPLTPVSKVDPQHSPFRVPVTLLSMIFREKDMYRRFLELRGQTAQMVIDTIKQIIDLRILSKEQNATFMAALLRLSLKSSLYPSCLVLKDVEREPFPCASGSFGDVYKGTLQGTSVCIKMVRVYKKSQIDQTLKVLELSRTLPDLSFSVLELGFFQGSTTLDEVYRRVCLISPWMENGNIREYLSANPQANRLLLTWDVLQGLRYLHDSCIVHGDLKGPNIFISPCGRARLSDFGLSCISDPNILQWTSLESSVSAGGTVRWKAPELIDPEEAGAPTKESDIYAFGCVCYEIFTGVVPFYEAIHDYSVIVSLMQGKKPSKPREDSDPYLCWGFTDTIWTVMKYCWEKNPHQRPTARDITNKLPRFPSQNRLNEARRKGETPQLISSHTVARENQVPDLPQQTLAFVPITPSSRMNSKGTSTILDVKVLSLLPVAFGGQSDILKGFWAPGNVLVAIKAYRGSRSDQAIAEAILQRTLRELNVLRQLDHPHIVTAYGLAYVQRYPGLVMPFCSNGNALDFLRQNPRADVLELVCGVVAGLEHIHNLNPHPLVHGDLKASNILIKDDHEPCLADFGDGGPVSRTTEPQARRTYRWTAAELLLHQDALPTTASDLWSCAMTILELFTQKPPFEQFQHDAQACLNIAQGLLPSQPSEIDDRIWALLGQCWAADPTKRPATWTVSVVLEIMAPISLTPAQVAILAQDLGQARPLLCDGTLLDLQGVHETELNAVRNSPFPCHWPGCKLSMRDRASRRAHRIQHARDRFS</sequence>
<feature type="region of interest" description="Disordered" evidence="1">
    <location>
        <begin position="243"/>
        <end position="273"/>
    </location>
</feature>
<evidence type="ECO:0000259" key="2">
    <source>
        <dbReference type="PROSITE" id="PS50011"/>
    </source>
</evidence>
<protein>
    <recommendedName>
        <fullName evidence="2">Protein kinase domain-containing protein</fullName>
    </recommendedName>
</protein>
<dbReference type="InterPro" id="IPR013087">
    <property type="entry name" value="Znf_C2H2_type"/>
</dbReference>
<feature type="domain" description="Protein kinase" evidence="2">
    <location>
        <begin position="357"/>
        <end position="630"/>
    </location>
</feature>
<dbReference type="EMBL" id="JANIEX010000042">
    <property type="protein sequence ID" value="KAJ3575275.1"/>
    <property type="molecule type" value="Genomic_DNA"/>
</dbReference>
<dbReference type="InterPro" id="IPR011009">
    <property type="entry name" value="Kinase-like_dom_sf"/>
</dbReference>
<organism evidence="3 4">
    <name type="scientific">Leucocoprinus birnbaumii</name>
    <dbReference type="NCBI Taxonomy" id="56174"/>
    <lineage>
        <taxon>Eukaryota</taxon>
        <taxon>Fungi</taxon>
        <taxon>Dikarya</taxon>
        <taxon>Basidiomycota</taxon>
        <taxon>Agaricomycotina</taxon>
        <taxon>Agaricomycetes</taxon>
        <taxon>Agaricomycetidae</taxon>
        <taxon>Agaricales</taxon>
        <taxon>Agaricineae</taxon>
        <taxon>Agaricaceae</taxon>
        <taxon>Leucocoprinus</taxon>
    </lineage>
</organism>